<dbReference type="FunFam" id="1.25.40.90:FF:000018">
    <property type="entry name" value="ENTH/VHS family protein isoform 1"/>
    <property type="match status" value="1"/>
</dbReference>
<keyword evidence="6" id="KW-1185">Reference proteome</keyword>
<accession>A0A5J9WC63</accession>
<feature type="region of interest" description="Disordered" evidence="3">
    <location>
        <begin position="419"/>
        <end position="469"/>
    </location>
</feature>
<dbReference type="OrthoDB" id="10069473at2759"/>
<feature type="coiled-coil region" evidence="2">
    <location>
        <begin position="278"/>
        <end position="347"/>
    </location>
</feature>
<dbReference type="Proteomes" id="UP000324897">
    <property type="component" value="Chromosome 5"/>
</dbReference>
<feature type="compositionally biased region" description="Polar residues" evidence="3">
    <location>
        <begin position="34"/>
        <end position="51"/>
    </location>
</feature>
<protein>
    <recommendedName>
        <fullName evidence="4">CID domain-containing protein</fullName>
    </recommendedName>
</protein>
<evidence type="ECO:0000313" key="6">
    <source>
        <dbReference type="Proteomes" id="UP000324897"/>
    </source>
</evidence>
<dbReference type="GO" id="GO:0000993">
    <property type="term" value="F:RNA polymerase II complex binding"/>
    <property type="evidence" value="ECO:0007669"/>
    <property type="project" value="TreeGrafter"/>
</dbReference>
<dbReference type="InterPro" id="IPR006569">
    <property type="entry name" value="CID_dom"/>
</dbReference>
<dbReference type="AlphaFoldDB" id="A0A5J9WC63"/>
<dbReference type="CDD" id="cd16981">
    <property type="entry name" value="CID_RPRD_like"/>
    <property type="match status" value="1"/>
</dbReference>
<dbReference type="Pfam" id="PF04818">
    <property type="entry name" value="CID"/>
    <property type="match status" value="1"/>
</dbReference>
<keyword evidence="2" id="KW-0175">Coiled coil</keyword>
<dbReference type="PANTHER" id="PTHR12460">
    <property type="entry name" value="CYCLIN-DEPENDENT KINASE INHIBITOR-RELATED PROTEIN"/>
    <property type="match status" value="1"/>
</dbReference>
<dbReference type="GO" id="GO:0005634">
    <property type="term" value="C:nucleus"/>
    <property type="evidence" value="ECO:0007669"/>
    <property type="project" value="UniProtKB-ARBA"/>
</dbReference>
<dbReference type="SMART" id="SM00582">
    <property type="entry name" value="RPR"/>
    <property type="match status" value="1"/>
</dbReference>
<dbReference type="PANTHER" id="PTHR12460:SF36">
    <property type="entry name" value="OS01G0925000 PROTEIN"/>
    <property type="match status" value="1"/>
</dbReference>
<keyword evidence="1" id="KW-0507">mRNA processing</keyword>
<dbReference type="EMBL" id="RWGY01000004">
    <property type="protein sequence ID" value="TVU44990.1"/>
    <property type="molecule type" value="Genomic_DNA"/>
</dbReference>
<evidence type="ECO:0000256" key="2">
    <source>
        <dbReference type="SAM" id="Coils"/>
    </source>
</evidence>
<evidence type="ECO:0000256" key="3">
    <source>
        <dbReference type="SAM" id="MobiDB-lite"/>
    </source>
</evidence>
<feature type="compositionally biased region" description="Basic and acidic residues" evidence="3">
    <location>
        <begin position="432"/>
        <end position="447"/>
    </location>
</feature>
<organism evidence="5 6">
    <name type="scientific">Eragrostis curvula</name>
    <name type="common">weeping love grass</name>
    <dbReference type="NCBI Taxonomy" id="38414"/>
    <lineage>
        <taxon>Eukaryota</taxon>
        <taxon>Viridiplantae</taxon>
        <taxon>Streptophyta</taxon>
        <taxon>Embryophyta</taxon>
        <taxon>Tracheophyta</taxon>
        <taxon>Spermatophyta</taxon>
        <taxon>Magnoliopsida</taxon>
        <taxon>Liliopsida</taxon>
        <taxon>Poales</taxon>
        <taxon>Poaceae</taxon>
        <taxon>PACMAD clade</taxon>
        <taxon>Chloridoideae</taxon>
        <taxon>Eragrostideae</taxon>
        <taxon>Eragrostidinae</taxon>
        <taxon>Eragrostis</taxon>
    </lineage>
</organism>
<proteinExistence type="predicted"/>
<dbReference type="Gramene" id="TVU44990">
    <property type="protein sequence ID" value="TVU44990"/>
    <property type="gene ID" value="EJB05_04456"/>
</dbReference>
<feature type="region of interest" description="Disordered" evidence="3">
    <location>
        <begin position="1"/>
        <end position="62"/>
    </location>
</feature>
<evidence type="ECO:0000259" key="4">
    <source>
        <dbReference type="PROSITE" id="PS51391"/>
    </source>
</evidence>
<dbReference type="PROSITE" id="PS51391">
    <property type="entry name" value="CID"/>
    <property type="match status" value="1"/>
</dbReference>
<feature type="compositionally biased region" description="Pro residues" evidence="3">
    <location>
        <begin position="457"/>
        <end position="469"/>
    </location>
</feature>
<evidence type="ECO:0000256" key="1">
    <source>
        <dbReference type="ARBA" id="ARBA00022664"/>
    </source>
</evidence>
<dbReference type="Gene3D" id="1.25.40.90">
    <property type="match status" value="1"/>
</dbReference>
<feature type="domain" description="CID" evidence="4">
    <location>
        <begin position="73"/>
        <end position="211"/>
    </location>
</feature>
<name>A0A5J9WC63_9POAL</name>
<gene>
    <name evidence="5" type="ORF">EJB05_04456</name>
</gene>
<dbReference type="InterPro" id="IPR008942">
    <property type="entry name" value="ENTH_VHS"/>
</dbReference>
<dbReference type="GO" id="GO:0031124">
    <property type="term" value="P:mRNA 3'-end processing"/>
    <property type="evidence" value="ECO:0007669"/>
    <property type="project" value="TreeGrafter"/>
</dbReference>
<sequence>MEVSHMQDGSEFGDRKEQHRPRGPNSVQEGGATSPLSLTGRSPVARSSTAMRSPAEVPTPVSHGAEARVHNMVSGFNKQILVQKLAKLNSLQQSIEREVLREALSNWCVFHHRYCRQVVETWNDEFHSATCEKRVSLLYLANDIMQNSRKEGNGYITEFMRVIPAALNEVFTHGDDFGRNVVKRLIGIWEDRKIFDTQSQSLRDDFLRRLKYLRSKLKNPGGELLEKVITSYKHMLNAPIDEDTVMRKCQAAVSIFDNLNKAYENNSYLGNSNGSGFMEELQQQHSALRNSIEQLKMSESLKINLISHLKEALNEQEFRMEHVRSQLQAAQSRYKKADELCQELGVEVQSHQTSNQVLKKPSGSEMHGTIASDSVNVGGSLQKESAVLYSNEGDGVNHNVTATNVPTKLSASDGICSDVSSSQANGGNHAQQIEEHSLGNKRQKLEDDTYISQSQSQPPPPPPASVPTS</sequence>
<dbReference type="SUPFAM" id="SSF48464">
    <property type="entry name" value="ENTH/VHS domain"/>
    <property type="match status" value="1"/>
</dbReference>
<evidence type="ECO:0000313" key="5">
    <source>
        <dbReference type="EMBL" id="TVU44990.1"/>
    </source>
</evidence>
<feature type="compositionally biased region" description="Polar residues" evidence="3">
    <location>
        <begin position="419"/>
        <end position="431"/>
    </location>
</feature>
<reference evidence="5 6" key="1">
    <citation type="journal article" date="2019" name="Sci. Rep.">
        <title>A high-quality genome of Eragrostis curvula grass provides insights into Poaceae evolution and supports new strategies to enhance forage quality.</title>
        <authorList>
            <person name="Carballo J."/>
            <person name="Santos B.A.C.M."/>
            <person name="Zappacosta D."/>
            <person name="Garbus I."/>
            <person name="Selva J.P."/>
            <person name="Gallo C.A."/>
            <person name="Diaz A."/>
            <person name="Albertini E."/>
            <person name="Caccamo M."/>
            <person name="Echenique V."/>
        </authorList>
    </citation>
    <scope>NUCLEOTIDE SEQUENCE [LARGE SCALE GENOMIC DNA]</scope>
    <source>
        <strain evidence="6">cv. Victoria</strain>
        <tissue evidence="5">Leaf</tissue>
    </source>
</reference>
<comment type="caution">
    <text evidence="5">The sequence shown here is derived from an EMBL/GenBank/DDBJ whole genome shotgun (WGS) entry which is preliminary data.</text>
</comment>